<dbReference type="SUPFAM" id="SSF55486">
    <property type="entry name" value="Metalloproteases ('zincins'), catalytic domain"/>
    <property type="match status" value="1"/>
</dbReference>
<evidence type="ECO:0000259" key="2">
    <source>
        <dbReference type="PROSITE" id="PS50215"/>
    </source>
</evidence>
<organism evidence="3 4">
    <name type="scientific">Biomphalaria glabrata</name>
    <name type="common">Bloodfluke planorb</name>
    <name type="synonym">Freshwater snail</name>
    <dbReference type="NCBI Taxonomy" id="6526"/>
    <lineage>
        <taxon>Eukaryota</taxon>
        <taxon>Metazoa</taxon>
        <taxon>Spiralia</taxon>
        <taxon>Lophotrochozoa</taxon>
        <taxon>Mollusca</taxon>
        <taxon>Gastropoda</taxon>
        <taxon>Heterobranchia</taxon>
        <taxon>Euthyneura</taxon>
        <taxon>Panpulmonata</taxon>
        <taxon>Hygrophila</taxon>
        <taxon>Lymnaeoidea</taxon>
        <taxon>Planorbidae</taxon>
        <taxon>Biomphalaria</taxon>
    </lineage>
</organism>
<proteinExistence type="predicted"/>
<dbReference type="PANTHER" id="PTHR11905">
    <property type="entry name" value="ADAM A DISINTEGRIN AND METALLOPROTEASE DOMAIN"/>
    <property type="match status" value="1"/>
</dbReference>
<sequence>NTNLFPAVAIEYRNGIDRDVALSSFDYWLAAHNSHNNLKYDFAFLWTGYDLYGDTDDYTAGYAHTGAVCKPWVASGVGEFNMTYLTAIVTAHEIGHILGASHDGPESSYVMAAISRESAINRWYFSTLSATAIKNYTSSLTSNCLMSTDPASTKPTVTYGAYTGHILDPNAICQRQLNSSNAYMYMEWSIYNNLPPSGDRICVEIHCTKPNTDYTYPAFASDGMICDTNK</sequence>
<dbReference type="AlphaFoldDB" id="A0A2C9KKV7"/>
<dbReference type="GO" id="GO:0006509">
    <property type="term" value="P:membrane protein ectodomain proteolysis"/>
    <property type="evidence" value="ECO:0007669"/>
    <property type="project" value="TreeGrafter"/>
</dbReference>
<dbReference type="Gene3D" id="3.40.390.10">
    <property type="entry name" value="Collagenase (Catalytic Domain)"/>
    <property type="match status" value="1"/>
</dbReference>
<dbReference type="GO" id="GO:0046872">
    <property type="term" value="F:metal ion binding"/>
    <property type="evidence" value="ECO:0007669"/>
    <property type="project" value="UniProtKB-KW"/>
</dbReference>
<comment type="caution">
    <text evidence="1">Lacks conserved residue(s) required for the propagation of feature annotation.</text>
</comment>
<dbReference type="EnsemblMetazoa" id="BGLB020879-RA">
    <property type="protein sequence ID" value="BGLB020879-PA"/>
    <property type="gene ID" value="BGLB020879"/>
</dbReference>
<feature type="binding site" evidence="1">
    <location>
        <position position="102"/>
    </location>
    <ligand>
        <name>Zn(2+)</name>
        <dbReference type="ChEBI" id="CHEBI:29105"/>
        <note>catalytic</note>
    </ligand>
</feature>
<evidence type="ECO:0000313" key="3">
    <source>
        <dbReference type="EnsemblMetazoa" id="BGLB020879-PA"/>
    </source>
</evidence>
<name>A0A2C9KKV7_BIOGL</name>
<dbReference type="Pfam" id="PF13688">
    <property type="entry name" value="Reprolysin_5"/>
    <property type="match status" value="1"/>
</dbReference>
<dbReference type="Proteomes" id="UP000076420">
    <property type="component" value="Unassembled WGS sequence"/>
</dbReference>
<feature type="binding site" evidence="1">
    <location>
        <position position="92"/>
    </location>
    <ligand>
        <name>Zn(2+)</name>
        <dbReference type="ChEBI" id="CHEBI:29105"/>
        <note>catalytic</note>
    </ligand>
</feature>
<feature type="active site" evidence="1">
    <location>
        <position position="93"/>
    </location>
</feature>
<evidence type="ECO:0000313" key="4">
    <source>
        <dbReference type="Proteomes" id="UP000076420"/>
    </source>
</evidence>
<dbReference type="GO" id="GO:0004222">
    <property type="term" value="F:metalloendopeptidase activity"/>
    <property type="evidence" value="ECO:0007669"/>
    <property type="project" value="InterPro"/>
</dbReference>
<dbReference type="InterPro" id="IPR001590">
    <property type="entry name" value="Peptidase_M12B"/>
</dbReference>
<dbReference type="InterPro" id="IPR024079">
    <property type="entry name" value="MetalloPept_cat_dom_sf"/>
</dbReference>
<dbReference type="KEGG" id="bgt:106062661"/>
<dbReference type="VEuPathDB" id="VectorBase:BGLB020879"/>
<gene>
    <name evidence="3" type="primary">106062661</name>
</gene>
<feature type="domain" description="Peptidase M12B" evidence="2">
    <location>
        <begin position="17"/>
        <end position="149"/>
    </location>
</feature>
<feature type="binding site" evidence="1">
    <location>
        <position position="96"/>
    </location>
    <ligand>
        <name>Zn(2+)</name>
        <dbReference type="ChEBI" id="CHEBI:29105"/>
        <note>catalytic</note>
    </ligand>
</feature>
<dbReference type="PANTHER" id="PTHR11905:SF159">
    <property type="entry name" value="ADAM METALLOPROTEASE"/>
    <property type="match status" value="1"/>
</dbReference>
<protein>
    <recommendedName>
        <fullName evidence="2">Peptidase M12B domain-containing protein</fullName>
    </recommendedName>
</protein>
<keyword evidence="1" id="KW-0862">Zinc</keyword>
<accession>A0A2C9KKV7</accession>
<dbReference type="VEuPathDB" id="VectorBase:BGLAX_032555"/>
<reference evidence="3" key="1">
    <citation type="submission" date="2020-05" db="UniProtKB">
        <authorList>
            <consortium name="EnsemblMetazoa"/>
        </authorList>
    </citation>
    <scope>IDENTIFICATION</scope>
    <source>
        <strain evidence="3">BB02</strain>
    </source>
</reference>
<keyword evidence="1" id="KW-0479">Metal-binding</keyword>
<dbReference type="PROSITE" id="PS50215">
    <property type="entry name" value="ADAM_MEPRO"/>
    <property type="match status" value="1"/>
</dbReference>
<evidence type="ECO:0000256" key="1">
    <source>
        <dbReference type="PROSITE-ProRule" id="PRU00276"/>
    </source>
</evidence>